<gene>
    <name evidence="1" type="ORF">O1G21_28430</name>
</gene>
<proteinExistence type="predicted"/>
<dbReference type="Proteomes" id="UP001212821">
    <property type="component" value="Chromosome"/>
</dbReference>
<reference evidence="2" key="1">
    <citation type="submission" date="2022-12" db="EMBL/GenBank/DDBJ databases">
        <authorList>
            <person name="Mo P."/>
        </authorList>
    </citation>
    <scope>NUCLEOTIDE SEQUENCE [LARGE SCALE GENOMIC DNA]</scope>
    <source>
        <strain evidence="2">HUAS 3-15</strain>
    </source>
</reference>
<keyword evidence="2" id="KW-1185">Reference proteome</keyword>
<name>A0ABY7QGN8_9ACTN</name>
<protein>
    <recommendedName>
        <fullName evidence="3">ANTAR domain-containing protein</fullName>
    </recommendedName>
</protein>
<dbReference type="RefSeq" id="WP_270151508.1">
    <property type="nucleotide sequence ID" value="NZ_CP115450.1"/>
</dbReference>
<evidence type="ECO:0008006" key="3">
    <source>
        <dbReference type="Google" id="ProtNLM"/>
    </source>
</evidence>
<evidence type="ECO:0000313" key="1">
    <source>
        <dbReference type="EMBL" id="WBP91922.1"/>
    </source>
</evidence>
<organism evidence="1 2">
    <name type="scientific">Kitasatospora cathayae</name>
    <dbReference type="NCBI Taxonomy" id="3004092"/>
    <lineage>
        <taxon>Bacteria</taxon>
        <taxon>Bacillati</taxon>
        <taxon>Actinomycetota</taxon>
        <taxon>Actinomycetes</taxon>
        <taxon>Kitasatosporales</taxon>
        <taxon>Streptomycetaceae</taxon>
        <taxon>Kitasatospora</taxon>
    </lineage>
</organism>
<evidence type="ECO:0000313" key="2">
    <source>
        <dbReference type="Proteomes" id="UP001212821"/>
    </source>
</evidence>
<dbReference type="EMBL" id="CP115450">
    <property type="protein sequence ID" value="WBP91922.1"/>
    <property type="molecule type" value="Genomic_DNA"/>
</dbReference>
<sequence>MSTAIRRNPTVVSWARAWPSILLSTTTGHLHPQVVADLRRAAESDTTQARVRAMATARLASVLYRQGERIEADHHAAQAGALAATVGSARLTAILTDMHHAAGSMTAR</sequence>
<accession>A0ABY7QGN8</accession>